<reference evidence="2 3" key="1">
    <citation type="journal article" date="2018" name="Front. Plant Sci.">
        <title>Red Clover (Trifolium pratense) and Zigzag Clover (T. medium) - A Picture of Genomic Similarities and Differences.</title>
        <authorList>
            <person name="Dluhosova J."/>
            <person name="Istvanek J."/>
            <person name="Nedelnik J."/>
            <person name="Repkova J."/>
        </authorList>
    </citation>
    <scope>NUCLEOTIDE SEQUENCE [LARGE SCALE GENOMIC DNA]</scope>
    <source>
        <strain evidence="3">cv. 10/8</strain>
        <tissue evidence="2">Leaf</tissue>
    </source>
</reference>
<evidence type="ECO:0000313" key="3">
    <source>
        <dbReference type="Proteomes" id="UP000265520"/>
    </source>
</evidence>
<comment type="caution">
    <text evidence="2">The sequence shown here is derived from an EMBL/GenBank/DDBJ whole genome shotgun (WGS) entry which is preliminary data.</text>
</comment>
<feature type="non-terminal residue" evidence="2">
    <location>
        <position position="1"/>
    </location>
</feature>
<feature type="region of interest" description="Disordered" evidence="1">
    <location>
        <begin position="1"/>
        <end position="24"/>
    </location>
</feature>
<feature type="compositionally biased region" description="Basic and acidic residues" evidence="1">
    <location>
        <begin position="1"/>
        <end position="19"/>
    </location>
</feature>
<accession>A0A392PWH4</accession>
<dbReference type="AlphaFoldDB" id="A0A392PWH4"/>
<evidence type="ECO:0000256" key="1">
    <source>
        <dbReference type="SAM" id="MobiDB-lite"/>
    </source>
</evidence>
<sequence>DQRKQDMARVEDASVKEEGGPACVTATNSITSNIVSTTSANANGGSPSPREDRNLSSIKSSPRNISDDDTVTAGRPVHHTLPGSFLSGR</sequence>
<protein>
    <submittedName>
        <fullName evidence="2">Putative RING/FYVE/PHD zinc finger protein</fullName>
    </submittedName>
</protein>
<organism evidence="2 3">
    <name type="scientific">Trifolium medium</name>
    <dbReference type="NCBI Taxonomy" id="97028"/>
    <lineage>
        <taxon>Eukaryota</taxon>
        <taxon>Viridiplantae</taxon>
        <taxon>Streptophyta</taxon>
        <taxon>Embryophyta</taxon>
        <taxon>Tracheophyta</taxon>
        <taxon>Spermatophyta</taxon>
        <taxon>Magnoliopsida</taxon>
        <taxon>eudicotyledons</taxon>
        <taxon>Gunneridae</taxon>
        <taxon>Pentapetalae</taxon>
        <taxon>rosids</taxon>
        <taxon>fabids</taxon>
        <taxon>Fabales</taxon>
        <taxon>Fabaceae</taxon>
        <taxon>Papilionoideae</taxon>
        <taxon>50 kb inversion clade</taxon>
        <taxon>NPAAA clade</taxon>
        <taxon>Hologalegina</taxon>
        <taxon>IRL clade</taxon>
        <taxon>Trifolieae</taxon>
        <taxon>Trifolium</taxon>
    </lineage>
</organism>
<proteinExistence type="predicted"/>
<evidence type="ECO:0000313" key="2">
    <source>
        <dbReference type="EMBL" id="MCI16411.1"/>
    </source>
</evidence>
<feature type="region of interest" description="Disordered" evidence="1">
    <location>
        <begin position="36"/>
        <end position="89"/>
    </location>
</feature>
<feature type="compositionally biased region" description="Polar residues" evidence="1">
    <location>
        <begin position="55"/>
        <end position="64"/>
    </location>
</feature>
<dbReference type="EMBL" id="LXQA010100739">
    <property type="protein sequence ID" value="MCI16411.1"/>
    <property type="molecule type" value="Genomic_DNA"/>
</dbReference>
<gene>
    <name evidence="2" type="ORF">A2U01_0037553</name>
</gene>
<dbReference type="Proteomes" id="UP000265520">
    <property type="component" value="Unassembled WGS sequence"/>
</dbReference>
<name>A0A392PWH4_9FABA</name>
<keyword evidence="3" id="KW-1185">Reference proteome</keyword>